<dbReference type="Proteomes" id="UP000231426">
    <property type="component" value="Unassembled WGS sequence"/>
</dbReference>
<protein>
    <submittedName>
        <fullName evidence="2">Uncharacterized protein</fullName>
    </submittedName>
</protein>
<dbReference type="EMBL" id="PFBV01000003">
    <property type="protein sequence ID" value="PIT88526.1"/>
    <property type="molecule type" value="Genomic_DNA"/>
</dbReference>
<dbReference type="AlphaFoldDB" id="A0A2M6W6W9"/>
<organism evidence="2 3">
    <name type="scientific">Candidatus Magasanikbacteria bacterium CG10_big_fil_rev_8_21_14_0_10_36_32</name>
    <dbReference type="NCBI Taxonomy" id="1974646"/>
    <lineage>
        <taxon>Bacteria</taxon>
        <taxon>Candidatus Magasanikiibacteriota</taxon>
    </lineage>
</organism>
<reference evidence="3" key="1">
    <citation type="submission" date="2017-09" db="EMBL/GenBank/DDBJ databases">
        <title>Depth-based differentiation of microbial function through sediment-hosted aquifers and enrichment of novel symbionts in the deep terrestrial subsurface.</title>
        <authorList>
            <person name="Probst A.J."/>
            <person name="Ladd B."/>
            <person name="Jarett J.K."/>
            <person name="Geller-Mcgrath D.E."/>
            <person name="Sieber C.M.K."/>
            <person name="Emerson J.B."/>
            <person name="Anantharaman K."/>
            <person name="Thomas B.C."/>
            <person name="Malmstrom R."/>
            <person name="Stieglmeier M."/>
            <person name="Klingl A."/>
            <person name="Woyke T."/>
            <person name="Ryan C.M."/>
            <person name="Banfield J.F."/>
        </authorList>
    </citation>
    <scope>NUCLEOTIDE SEQUENCE [LARGE SCALE GENOMIC DNA]</scope>
</reference>
<comment type="caution">
    <text evidence="2">The sequence shown here is derived from an EMBL/GenBank/DDBJ whole genome shotgun (WGS) entry which is preliminary data.</text>
</comment>
<sequence>MTKEKELHTHPKNPNEKIFGQRLQAGDIVEEDDVYDSSSGKWEVCPCPGLTLQESVNTYWVRPDGITAEQKRHERLAAANK</sequence>
<feature type="compositionally biased region" description="Basic and acidic residues" evidence="1">
    <location>
        <begin position="1"/>
        <end position="15"/>
    </location>
</feature>
<feature type="region of interest" description="Disordered" evidence="1">
    <location>
        <begin position="1"/>
        <end position="23"/>
    </location>
</feature>
<evidence type="ECO:0000313" key="2">
    <source>
        <dbReference type="EMBL" id="PIT88526.1"/>
    </source>
</evidence>
<evidence type="ECO:0000313" key="3">
    <source>
        <dbReference type="Proteomes" id="UP000231426"/>
    </source>
</evidence>
<evidence type="ECO:0000256" key="1">
    <source>
        <dbReference type="SAM" id="MobiDB-lite"/>
    </source>
</evidence>
<name>A0A2M6W6W9_9BACT</name>
<proteinExistence type="predicted"/>
<accession>A0A2M6W6W9</accession>
<gene>
    <name evidence="2" type="ORF">COU29_01955</name>
</gene>